<evidence type="ECO:0000256" key="1">
    <source>
        <dbReference type="SAM" id="SignalP"/>
    </source>
</evidence>
<evidence type="ECO:0000313" key="3">
    <source>
        <dbReference type="EMBL" id="ARN19880.1"/>
    </source>
</evidence>
<dbReference type="InterPro" id="IPR052158">
    <property type="entry name" value="INH-QAR"/>
</dbReference>
<dbReference type="Gene3D" id="3.40.50.880">
    <property type="match status" value="1"/>
</dbReference>
<feature type="chain" id="PRO_5012777586" evidence="1">
    <location>
        <begin position="29"/>
        <end position="373"/>
    </location>
</feature>
<name>A0A1W6L6S8_9BURK</name>
<keyword evidence="4" id="KW-1185">Reference proteome</keyword>
<dbReference type="KEGG" id="rgu:A4W93_08115"/>
<feature type="signal peptide" evidence="1">
    <location>
        <begin position="1"/>
        <end position="28"/>
    </location>
</feature>
<keyword evidence="1" id="KW-0732">Signal</keyword>
<organism evidence="3 4">
    <name type="scientific">Piscinibacter gummiphilus</name>
    <dbReference type="NCBI Taxonomy" id="946333"/>
    <lineage>
        <taxon>Bacteria</taxon>
        <taxon>Pseudomonadati</taxon>
        <taxon>Pseudomonadota</taxon>
        <taxon>Betaproteobacteria</taxon>
        <taxon>Burkholderiales</taxon>
        <taxon>Sphaerotilaceae</taxon>
        <taxon>Piscinibacter</taxon>
    </lineage>
</organism>
<dbReference type="PANTHER" id="PTHR43130:SF3">
    <property type="entry name" value="HTH-TYPE TRANSCRIPTIONAL REGULATOR RV1931C"/>
    <property type="match status" value="1"/>
</dbReference>
<feature type="domain" description="DJ-1/PfpI" evidence="2">
    <location>
        <begin position="55"/>
        <end position="217"/>
    </location>
</feature>
<dbReference type="PANTHER" id="PTHR43130">
    <property type="entry name" value="ARAC-FAMILY TRANSCRIPTIONAL REGULATOR"/>
    <property type="match status" value="1"/>
</dbReference>
<dbReference type="SUPFAM" id="SSF52317">
    <property type="entry name" value="Class I glutamine amidotransferase-like"/>
    <property type="match status" value="1"/>
</dbReference>
<dbReference type="Proteomes" id="UP000193427">
    <property type="component" value="Chromosome"/>
</dbReference>
<gene>
    <name evidence="3" type="ORF">A4W93_08115</name>
</gene>
<reference evidence="3 4" key="1">
    <citation type="submission" date="2016-04" db="EMBL/GenBank/DDBJ databases">
        <title>Complete genome sequence of natural rubber-degrading, novel Gram-negative bacterium, Rhizobacter gummiphilus strain NS21.</title>
        <authorList>
            <person name="Tabata M."/>
            <person name="Kasai D."/>
            <person name="Fukuda M."/>
        </authorList>
    </citation>
    <scope>NUCLEOTIDE SEQUENCE [LARGE SCALE GENOMIC DNA]</scope>
    <source>
        <strain evidence="3 4">NS21</strain>
    </source>
</reference>
<evidence type="ECO:0000259" key="2">
    <source>
        <dbReference type="Pfam" id="PF01965"/>
    </source>
</evidence>
<dbReference type="STRING" id="946333.A4W93_08115"/>
<evidence type="ECO:0000313" key="4">
    <source>
        <dbReference type="Proteomes" id="UP000193427"/>
    </source>
</evidence>
<dbReference type="Pfam" id="PF01965">
    <property type="entry name" value="DJ-1_PfpI"/>
    <property type="match status" value="1"/>
</dbReference>
<proteinExistence type="predicted"/>
<dbReference type="AlphaFoldDB" id="A0A1W6L6S8"/>
<sequence length="373" mass="39349">MAMGKVFRFVLVSSIAMLLGGAATALPAAGDADRDRQVFVDAMAPHGAARPVVAVLALNEGTEMTDLLLPTAVLRRADVADVVVVAPRAGEVALYPALRVRGAISFEDFARRYPAGASHVVVPAMVDDDDPAVTGWLRQQAASGARVIGVCSGVRVVGRAGLLDGRRFSGHWYDRRTLLERHRGAVHVPDRRYVVDGPVATTTGITASVPAMLALVEALGGPARAAALAGELGVSDWGPSHDSAAFGLDTPRAFHYLVNKAAFWRGETLQVDVADGADEVALALVADAWVRTGHVSLVAVSDAAAVTLRSGLVLASSPPVAGRSRVPRETALPPVRQLDRALCEIGERHGDARRDWVMQEMEYPMPEGGLCGR</sequence>
<protein>
    <submittedName>
        <fullName evidence="3">Thiamine biosynthesis protein ThiJ</fullName>
    </submittedName>
</protein>
<dbReference type="InterPro" id="IPR002818">
    <property type="entry name" value="DJ-1/PfpI"/>
</dbReference>
<dbReference type="InterPro" id="IPR029062">
    <property type="entry name" value="Class_I_gatase-like"/>
</dbReference>
<dbReference type="EMBL" id="CP015118">
    <property type="protein sequence ID" value="ARN19880.1"/>
    <property type="molecule type" value="Genomic_DNA"/>
</dbReference>
<accession>A0A1W6L6S8</accession>